<evidence type="ECO:0000256" key="4">
    <source>
        <dbReference type="ARBA" id="ARBA00023136"/>
    </source>
</evidence>
<dbReference type="GeneID" id="121228855"/>
<evidence type="ECO:0000256" key="3">
    <source>
        <dbReference type="ARBA" id="ARBA00022989"/>
    </source>
</evidence>
<gene>
    <name evidence="8" type="primary">LOC121228855</name>
</gene>
<comment type="subcellular location">
    <subcellularLocation>
        <location evidence="1">Membrane</location>
        <topology evidence="1">Multi-pass membrane protein</topology>
    </subcellularLocation>
</comment>
<accession>A0ABM3BL60</accession>
<organism evidence="7 8">
    <name type="scientific">Gossypium hirsutum</name>
    <name type="common">Upland cotton</name>
    <name type="synonym">Gossypium mexicanum</name>
    <dbReference type="NCBI Taxonomy" id="3635"/>
    <lineage>
        <taxon>Eukaryota</taxon>
        <taxon>Viridiplantae</taxon>
        <taxon>Streptophyta</taxon>
        <taxon>Embryophyta</taxon>
        <taxon>Tracheophyta</taxon>
        <taxon>Spermatophyta</taxon>
        <taxon>Magnoliopsida</taxon>
        <taxon>eudicotyledons</taxon>
        <taxon>Gunneridae</taxon>
        <taxon>Pentapetalae</taxon>
        <taxon>rosids</taxon>
        <taxon>malvids</taxon>
        <taxon>Malvales</taxon>
        <taxon>Malvaceae</taxon>
        <taxon>Malvoideae</taxon>
        <taxon>Gossypium</taxon>
    </lineage>
</organism>
<feature type="transmembrane region" description="Helical" evidence="5">
    <location>
        <begin position="57"/>
        <end position="82"/>
    </location>
</feature>
<dbReference type="Proteomes" id="UP000818029">
    <property type="component" value="Chromosome A05"/>
</dbReference>
<evidence type="ECO:0000259" key="6">
    <source>
        <dbReference type="Pfam" id="PF01061"/>
    </source>
</evidence>
<protein>
    <submittedName>
        <fullName evidence="8">Pleiotropic drug resistance protein 1-like</fullName>
    </submittedName>
</protein>
<feature type="transmembrane region" description="Helical" evidence="5">
    <location>
        <begin position="89"/>
        <end position="108"/>
    </location>
</feature>
<reference evidence="7" key="1">
    <citation type="journal article" date="2020" name="Nat. Genet.">
        <title>Genomic diversifications of five Gossypium allopolyploid species and their impact on cotton improvement.</title>
        <authorList>
            <person name="Chen Z.J."/>
            <person name="Sreedasyam A."/>
            <person name="Ando A."/>
            <person name="Song Q."/>
            <person name="De Santiago L.M."/>
            <person name="Hulse-Kemp A.M."/>
            <person name="Ding M."/>
            <person name="Ye W."/>
            <person name="Kirkbride R.C."/>
            <person name="Jenkins J."/>
            <person name="Plott C."/>
            <person name="Lovell J."/>
            <person name="Lin Y.M."/>
            <person name="Vaughn R."/>
            <person name="Liu B."/>
            <person name="Simpson S."/>
            <person name="Scheffler B.E."/>
            <person name="Wen L."/>
            <person name="Saski C.A."/>
            <person name="Grover C.E."/>
            <person name="Hu G."/>
            <person name="Conover J.L."/>
            <person name="Carlson J.W."/>
            <person name="Shu S."/>
            <person name="Boston L.B."/>
            <person name="Williams M."/>
            <person name="Peterson D.G."/>
            <person name="McGee K."/>
            <person name="Jones D.C."/>
            <person name="Wendel J.F."/>
            <person name="Stelly D.M."/>
            <person name="Grimwood J."/>
            <person name="Schmutz J."/>
        </authorList>
    </citation>
    <scope>NUCLEOTIDE SEQUENCE [LARGE SCALE GENOMIC DNA]</scope>
    <source>
        <strain evidence="7">cv. TM-1</strain>
    </source>
</reference>
<evidence type="ECO:0000256" key="2">
    <source>
        <dbReference type="ARBA" id="ARBA00022692"/>
    </source>
</evidence>
<feature type="transmembrane region" description="Helical" evidence="5">
    <location>
        <begin position="185"/>
        <end position="206"/>
    </location>
</feature>
<dbReference type="PANTHER" id="PTHR48040:SF35">
    <property type="entry name" value="ABC TRANSPORTER G FAMILY MEMBER 39-LIKE"/>
    <property type="match status" value="1"/>
</dbReference>
<dbReference type="PANTHER" id="PTHR48040">
    <property type="entry name" value="PLEIOTROPIC DRUG RESISTANCE PROTEIN 1-LIKE ISOFORM X1"/>
    <property type="match status" value="1"/>
</dbReference>
<evidence type="ECO:0000256" key="1">
    <source>
        <dbReference type="ARBA" id="ARBA00004141"/>
    </source>
</evidence>
<evidence type="ECO:0000313" key="8">
    <source>
        <dbReference type="RefSeq" id="XP_040967796.1"/>
    </source>
</evidence>
<dbReference type="Pfam" id="PF01061">
    <property type="entry name" value="ABC2_membrane"/>
    <property type="match status" value="1"/>
</dbReference>
<name>A0ABM3BL60_GOSHI</name>
<evidence type="ECO:0000256" key="5">
    <source>
        <dbReference type="SAM" id="Phobius"/>
    </source>
</evidence>
<dbReference type="InterPro" id="IPR013525">
    <property type="entry name" value="ABC2_TM"/>
</dbReference>
<proteinExistence type="predicted"/>
<reference evidence="8" key="2">
    <citation type="submission" date="2025-08" db="UniProtKB">
        <authorList>
            <consortium name="RefSeq"/>
        </authorList>
    </citation>
    <scope>IDENTIFICATION</scope>
</reference>
<keyword evidence="2 5" id="KW-0812">Transmembrane</keyword>
<keyword evidence="7" id="KW-1185">Reference proteome</keyword>
<evidence type="ECO:0000313" key="7">
    <source>
        <dbReference type="Proteomes" id="UP000818029"/>
    </source>
</evidence>
<sequence length="211" mass="25269">MIKKRIQNLSNAMGSMCVAILFIGIQDAAFVQPVMSVERTVFYRERAAGMYSAMPNAIIIEIPYIFVKAFVYVIIVYAMIGFEWTIAKFFWYLFFMFFTLLYFASYGIQFCWMPLHKPIGLNLGLRSWYLYMAIWWRWYYWICPVSETLYGLVVSQFRDITDMFEDGNNETIEQYFRNYFDFRNYCVIVSFTILFGAIFTMFIKVINFQRC</sequence>
<keyword evidence="3 5" id="KW-1133">Transmembrane helix</keyword>
<dbReference type="RefSeq" id="XP_040967796.1">
    <property type="nucleotide sequence ID" value="XM_041111862.1"/>
</dbReference>
<feature type="transmembrane region" description="Helical" evidence="5">
    <location>
        <begin position="128"/>
        <end position="153"/>
    </location>
</feature>
<keyword evidence="4 5" id="KW-0472">Membrane</keyword>
<feature type="domain" description="ABC-2 type transporter transmembrane" evidence="6">
    <location>
        <begin position="8"/>
        <end position="110"/>
    </location>
</feature>